<dbReference type="Gene3D" id="3.40.50.720">
    <property type="entry name" value="NAD(P)-binding Rossmann-like Domain"/>
    <property type="match status" value="1"/>
</dbReference>
<comment type="catalytic activity">
    <reaction evidence="6 7">
        <text>a (3R)-hydroxyacyl-[ACP] + NADP(+) = a 3-oxoacyl-[ACP] + NADPH + H(+)</text>
        <dbReference type="Rhea" id="RHEA:17397"/>
        <dbReference type="Rhea" id="RHEA-COMP:9916"/>
        <dbReference type="Rhea" id="RHEA-COMP:9945"/>
        <dbReference type="ChEBI" id="CHEBI:15378"/>
        <dbReference type="ChEBI" id="CHEBI:57783"/>
        <dbReference type="ChEBI" id="CHEBI:58349"/>
        <dbReference type="ChEBI" id="CHEBI:78776"/>
        <dbReference type="ChEBI" id="CHEBI:78827"/>
        <dbReference type="EC" id="1.1.1.100"/>
    </reaction>
</comment>
<dbReference type="InterPro" id="IPR011284">
    <property type="entry name" value="3oxo_ACP_reduc"/>
</dbReference>
<evidence type="ECO:0000313" key="10">
    <source>
        <dbReference type="Proteomes" id="UP001314903"/>
    </source>
</evidence>
<evidence type="ECO:0000256" key="6">
    <source>
        <dbReference type="ARBA" id="ARBA00048508"/>
    </source>
</evidence>
<dbReference type="NCBIfam" id="NF005559">
    <property type="entry name" value="PRK07231.1"/>
    <property type="match status" value="1"/>
</dbReference>
<evidence type="ECO:0000256" key="5">
    <source>
        <dbReference type="ARBA" id="ARBA00023221"/>
    </source>
</evidence>
<dbReference type="InterPro" id="IPR020904">
    <property type="entry name" value="Sc_DH/Rdtase_CS"/>
</dbReference>
<dbReference type="EMBL" id="JAGGLI010000001">
    <property type="protein sequence ID" value="MBP2026218.1"/>
    <property type="molecule type" value="Genomic_DNA"/>
</dbReference>
<dbReference type="SUPFAM" id="SSF51735">
    <property type="entry name" value="NAD(P)-binding Rossmann-fold domains"/>
    <property type="match status" value="1"/>
</dbReference>
<dbReference type="EC" id="1.1.1.100" evidence="3 7"/>
<dbReference type="InterPro" id="IPR002347">
    <property type="entry name" value="SDR_fam"/>
</dbReference>
<comment type="similarity">
    <text evidence="2 7">Belongs to the short-chain dehydrogenases/reductases (SDR) family.</text>
</comment>
<dbReference type="Proteomes" id="UP001314903">
    <property type="component" value="Unassembled WGS sequence"/>
</dbReference>
<proteinExistence type="inferred from homology"/>
<reference evidence="9 10" key="1">
    <citation type="submission" date="2021-03" db="EMBL/GenBank/DDBJ databases">
        <title>Genomic Encyclopedia of Type Strains, Phase IV (KMG-IV): sequencing the most valuable type-strain genomes for metagenomic binning, comparative biology and taxonomic classification.</title>
        <authorList>
            <person name="Goeker M."/>
        </authorList>
    </citation>
    <scope>NUCLEOTIDE SEQUENCE [LARGE SCALE GENOMIC DNA]</scope>
    <source>
        <strain evidence="9 10">DSM 27512</strain>
    </source>
</reference>
<keyword evidence="10" id="KW-1185">Reference proteome</keyword>
<dbReference type="InterPro" id="IPR057326">
    <property type="entry name" value="KR_dom"/>
</dbReference>
<dbReference type="SMART" id="SM00822">
    <property type="entry name" value="PKS_KR"/>
    <property type="match status" value="1"/>
</dbReference>
<dbReference type="PRINTS" id="PR00081">
    <property type="entry name" value="GDHRDH"/>
</dbReference>
<comment type="function">
    <text evidence="7">Catalyzes the NADPH-dependent reduction of beta-ketoacyl-ACP substrates to beta-hydroxyacyl-ACP products, the first reductive step in the elongation cycle of fatty acid biosynthesis.</text>
</comment>
<keyword evidence="7" id="KW-0275">Fatty acid biosynthesis</keyword>
<keyword evidence="7" id="KW-0276">Fatty acid metabolism</keyword>
<dbReference type="Pfam" id="PF13561">
    <property type="entry name" value="adh_short_C2"/>
    <property type="match status" value="1"/>
</dbReference>
<protein>
    <recommendedName>
        <fullName evidence="3 7">3-oxoacyl-[acyl-carrier-protein] reductase</fullName>
        <ecNumber evidence="3 7">1.1.1.100</ecNumber>
    </recommendedName>
</protein>
<keyword evidence="5" id="KW-0753">Steroid metabolism</keyword>
<keyword evidence="7" id="KW-0443">Lipid metabolism</keyword>
<comment type="subunit">
    <text evidence="7">Homotetramer.</text>
</comment>
<dbReference type="PRINTS" id="PR00080">
    <property type="entry name" value="SDRFAMILY"/>
</dbReference>
<gene>
    <name evidence="9" type="ORF">J2Z35_000007</name>
</gene>
<organism evidence="9 10">
    <name type="scientific">Acetoanaerobium pronyense</name>
    <dbReference type="NCBI Taxonomy" id="1482736"/>
    <lineage>
        <taxon>Bacteria</taxon>
        <taxon>Bacillati</taxon>
        <taxon>Bacillota</taxon>
        <taxon>Clostridia</taxon>
        <taxon>Peptostreptococcales</taxon>
        <taxon>Filifactoraceae</taxon>
        <taxon>Acetoanaerobium</taxon>
    </lineage>
</organism>
<dbReference type="NCBIfam" id="TIGR01830">
    <property type="entry name" value="3oxo_ACP_reduc"/>
    <property type="match status" value="1"/>
</dbReference>
<dbReference type="CDD" id="cd05333">
    <property type="entry name" value="BKR_SDR_c"/>
    <property type="match status" value="1"/>
</dbReference>
<evidence type="ECO:0000259" key="8">
    <source>
        <dbReference type="SMART" id="SM00822"/>
    </source>
</evidence>
<accession>A0ABS4KEM4</accession>
<dbReference type="RefSeq" id="WP_209658063.1">
    <property type="nucleotide sequence ID" value="NZ_JAGGLI010000001.1"/>
</dbReference>
<feature type="domain" description="Ketoreductase" evidence="8">
    <location>
        <begin position="3"/>
        <end position="182"/>
    </location>
</feature>
<comment type="caution">
    <text evidence="9">The sequence shown here is derived from an EMBL/GenBank/DDBJ whole genome shotgun (WGS) entry which is preliminary data.</text>
</comment>
<evidence type="ECO:0000256" key="7">
    <source>
        <dbReference type="RuleBase" id="RU366074"/>
    </source>
</evidence>
<dbReference type="NCBIfam" id="NF009466">
    <property type="entry name" value="PRK12826.1-2"/>
    <property type="match status" value="1"/>
</dbReference>
<dbReference type="InterPro" id="IPR036291">
    <property type="entry name" value="NAD(P)-bd_dom_sf"/>
</dbReference>
<name>A0ABS4KEM4_9FIRM</name>
<keyword evidence="4 7" id="KW-0560">Oxidoreductase</keyword>
<evidence type="ECO:0000256" key="3">
    <source>
        <dbReference type="ARBA" id="ARBA00012948"/>
    </source>
</evidence>
<keyword evidence="7" id="KW-0521">NADP</keyword>
<dbReference type="InterPro" id="IPR050259">
    <property type="entry name" value="SDR"/>
</dbReference>
<evidence type="ECO:0000256" key="2">
    <source>
        <dbReference type="ARBA" id="ARBA00006484"/>
    </source>
</evidence>
<evidence type="ECO:0000256" key="1">
    <source>
        <dbReference type="ARBA" id="ARBA00005194"/>
    </source>
</evidence>
<dbReference type="PANTHER" id="PTHR42879">
    <property type="entry name" value="3-OXOACYL-(ACYL-CARRIER-PROTEIN) REDUCTASE"/>
    <property type="match status" value="1"/>
</dbReference>
<dbReference type="PANTHER" id="PTHR42879:SF2">
    <property type="entry name" value="3-OXOACYL-[ACYL-CARRIER-PROTEIN] REDUCTASE FABG"/>
    <property type="match status" value="1"/>
</dbReference>
<dbReference type="PROSITE" id="PS00061">
    <property type="entry name" value="ADH_SHORT"/>
    <property type="match status" value="1"/>
</dbReference>
<comment type="pathway">
    <text evidence="1 7">Lipid metabolism; fatty acid biosynthesis.</text>
</comment>
<dbReference type="GO" id="GO:0004316">
    <property type="term" value="F:3-oxoacyl-[acyl-carrier-protein] reductase (NADPH) activity"/>
    <property type="evidence" value="ECO:0007669"/>
    <property type="project" value="UniProtKB-EC"/>
</dbReference>
<evidence type="ECO:0000256" key="4">
    <source>
        <dbReference type="ARBA" id="ARBA00023002"/>
    </source>
</evidence>
<evidence type="ECO:0000313" key="9">
    <source>
        <dbReference type="EMBL" id="MBP2026218.1"/>
    </source>
</evidence>
<sequence length="243" mass="26163">MQKVAIVTGATRGLGRTIALELSKSGYDIVVNYRKEDENLFSLISEIEGNGSKAFKFQADISDFEQVKGLIDFAVKEAGLDLLVNNAGITNDKLIARMSEQDFDSVIDINLKGTFNCIRHASKAMMKQKKGKIINISSVIGLIGNAGQANYAASKAGVIGLTKSAAKELAPFGVTVNAIAPGFIRTDMTDKLSEEVKKAILSNIPMRDMGEAKDVANLVKFLAHEDSRYITGQVINVDGGMVM</sequence>
<keyword evidence="7" id="KW-0444">Lipid biosynthesis</keyword>